<dbReference type="PRINTS" id="PR00722">
    <property type="entry name" value="CHYMOTRYPSIN"/>
</dbReference>
<name>A0A182MYZ7_9DIPT</name>
<dbReference type="CDD" id="cd00190">
    <property type="entry name" value="Tryp_SPc"/>
    <property type="match status" value="1"/>
</dbReference>
<dbReference type="AlphaFoldDB" id="A0A182MYZ7"/>
<dbReference type="FunFam" id="2.40.10.10:FF:000002">
    <property type="entry name" value="Transmembrane protease serine"/>
    <property type="match status" value="1"/>
</dbReference>
<reference evidence="8" key="1">
    <citation type="submission" date="2013-03" db="EMBL/GenBank/DDBJ databases">
        <title>The Genome Sequence of Anopheles dirus WRAIR2.</title>
        <authorList>
            <consortium name="The Broad Institute Genomics Platform"/>
            <person name="Neafsey D.E."/>
            <person name="Walton C."/>
            <person name="Walker B."/>
            <person name="Young S.K."/>
            <person name="Zeng Q."/>
            <person name="Gargeya S."/>
            <person name="Fitzgerald M."/>
            <person name="Haas B."/>
            <person name="Abouelleil A."/>
            <person name="Allen A.W."/>
            <person name="Alvarado L."/>
            <person name="Arachchi H.M."/>
            <person name="Berlin A.M."/>
            <person name="Chapman S.B."/>
            <person name="Gainer-Dewar J."/>
            <person name="Goldberg J."/>
            <person name="Griggs A."/>
            <person name="Gujja S."/>
            <person name="Hansen M."/>
            <person name="Howarth C."/>
            <person name="Imamovic A."/>
            <person name="Ireland A."/>
            <person name="Larimer J."/>
            <person name="McCowan C."/>
            <person name="Murphy C."/>
            <person name="Pearson M."/>
            <person name="Poon T.W."/>
            <person name="Priest M."/>
            <person name="Roberts A."/>
            <person name="Saif S."/>
            <person name="Shea T."/>
            <person name="Sisk P."/>
            <person name="Sykes S."/>
            <person name="Wortman J."/>
            <person name="Nusbaum C."/>
            <person name="Birren B."/>
        </authorList>
    </citation>
    <scope>NUCLEOTIDE SEQUENCE [LARGE SCALE GENOMIC DNA]</scope>
    <source>
        <strain evidence="8">WRAIR2</strain>
    </source>
</reference>
<dbReference type="EnsemblMetazoa" id="ADIR000602-RA">
    <property type="protein sequence ID" value="ADIR000602-PA"/>
    <property type="gene ID" value="ADIR000602"/>
</dbReference>
<feature type="chain" id="PRO_5008129045" description="Peptidase S1 domain-containing protein" evidence="5">
    <location>
        <begin position="24"/>
        <end position="276"/>
    </location>
</feature>
<dbReference type="VEuPathDB" id="VectorBase:ADIR000602"/>
<dbReference type="InterPro" id="IPR001314">
    <property type="entry name" value="Peptidase_S1A"/>
</dbReference>
<evidence type="ECO:0000256" key="3">
    <source>
        <dbReference type="ARBA" id="ARBA00023157"/>
    </source>
</evidence>
<dbReference type="InterPro" id="IPR009003">
    <property type="entry name" value="Peptidase_S1_PA"/>
</dbReference>
<organism evidence="7 8">
    <name type="scientific">Anopheles dirus</name>
    <dbReference type="NCBI Taxonomy" id="7168"/>
    <lineage>
        <taxon>Eukaryota</taxon>
        <taxon>Metazoa</taxon>
        <taxon>Ecdysozoa</taxon>
        <taxon>Arthropoda</taxon>
        <taxon>Hexapoda</taxon>
        <taxon>Insecta</taxon>
        <taxon>Pterygota</taxon>
        <taxon>Neoptera</taxon>
        <taxon>Endopterygota</taxon>
        <taxon>Diptera</taxon>
        <taxon>Nematocera</taxon>
        <taxon>Culicoidea</taxon>
        <taxon>Culicidae</taxon>
        <taxon>Anophelinae</taxon>
        <taxon>Anopheles</taxon>
    </lineage>
</organism>
<dbReference type="Proteomes" id="UP000075884">
    <property type="component" value="Unassembled WGS sequence"/>
</dbReference>
<evidence type="ECO:0000313" key="7">
    <source>
        <dbReference type="EnsemblMetazoa" id="ADIR000602-PA"/>
    </source>
</evidence>
<evidence type="ECO:0000256" key="1">
    <source>
        <dbReference type="ARBA" id="ARBA00022670"/>
    </source>
</evidence>
<evidence type="ECO:0000256" key="2">
    <source>
        <dbReference type="ARBA" id="ARBA00022801"/>
    </source>
</evidence>
<evidence type="ECO:0000256" key="5">
    <source>
        <dbReference type="SAM" id="SignalP"/>
    </source>
</evidence>
<dbReference type="InterPro" id="IPR033116">
    <property type="entry name" value="TRYPSIN_SER"/>
</dbReference>
<dbReference type="GO" id="GO:0006508">
    <property type="term" value="P:proteolysis"/>
    <property type="evidence" value="ECO:0007669"/>
    <property type="project" value="UniProtKB-KW"/>
</dbReference>
<accession>A0A182MYZ7</accession>
<comment type="similarity">
    <text evidence="4">Belongs to the peptidase S1 family. CLIP subfamily.</text>
</comment>
<dbReference type="PANTHER" id="PTHR24252">
    <property type="entry name" value="ACROSIN-RELATED"/>
    <property type="match status" value="1"/>
</dbReference>
<dbReference type="PROSITE" id="PS50240">
    <property type="entry name" value="TRYPSIN_DOM"/>
    <property type="match status" value="1"/>
</dbReference>
<dbReference type="Pfam" id="PF00089">
    <property type="entry name" value="Trypsin"/>
    <property type="match status" value="1"/>
</dbReference>
<dbReference type="PANTHER" id="PTHR24252:SF17">
    <property type="entry name" value="SUPPRESSOR OF TUMORIGENICITY 14 PROTEIN HOMOLOG-RELATED"/>
    <property type="match status" value="1"/>
</dbReference>
<dbReference type="STRING" id="7168.A0A182MYZ7"/>
<dbReference type="SMART" id="SM00020">
    <property type="entry name" value="Tryp_SPc"/>
    <property type="match status" value="1"/>
</dbReference>
<keyword evidence="1" id="KW-0645">Protease</keyword>
<dbReference type="InterPro" id="IPR001254">
    <property type="entry name" value="Trypsin_dom"/>
</dbReference>
<keyword evidence="3" id="KW-1015">Disulfide bond</keyword>
<dbReference type="InterPro" id="IPR043504">
    <property type="entry name" value="Peptidase_S1_PA_chymotrypsin"/>
</dbReference>
<dbReference type="GO" id="GO:0004252">
    <property type="term" value="F:serine-type endopeptidase activity"/>
    <property type="evidence" value="ECO:0007669"/>
    <property type="project" value="InterPro"/>
</dbReference>
<dbReference type="Gene3D" id="2.40.10.10">
    <property type="entry name" value="Trypsin-like serine proteases"/>
    <property type="match status" value="1"/>
</dbReference>
<proteinExistence type="inferred from homology"/>
<dbReference type="SUPFAM" id="SSF50494">
    <property type="entry name" value="Trypsin-like serine proteases"/>
    <property type="match status" value="1"/>
</dbReference>
<reference evidence="7" key="2">
    <citation type="submission" date="2020-05" db="UniProtKB">
        <authorList>
            <consortium name="EnsemblMetazoa"/>
        </authorList>
    </citation>
    <scope>IDENTIFICATION</scope>
    <source>
        <strain evidence="7">WRAIR2</strain>
    </source>
</reference>
<dbReference type="PROSITE" id="PS00135">
    <property type="entry name" value="TRYPSIN_SER"/>
    <property type="match status" value="1"/>
</dbReference>
<keyword evidence="2" id="KW-0378">Hydrolase</keyword>
<feature type="signal peptide" evidence="5">
    <location>
        <begin position="1"/>
        <end position="23"/>
    </location>
</feature>
<sequence>MCLSPTVALIVALTTINLPLVRPNRTAEDENEYGNMVVGGFKVDIEVVPFQVALFEKGELICGGTIIGPRWVLTSYHCVDSLDPTLYQIVVGTDKPREGHKHQVQNIFLHPKIETNQQYDMALLKLAEPLQFSKKVNCVELLSSQEPLVVGTPVYISGFGSTAEYAFDSPLKAATIDLLPWETCDDTYADLMQDFMLCAGFERGKVDTCQGDSGGPLLLDGMLAGITYYGRGCARPGSPGVYISVAHFAQLIKDTVNSEPNPDDRKLCQKTIRDLV</sequence>
<evidence type="ECO:0000256" key="4">
    <source>
        <dbReference type="ARBA" id="ARBA00024195"/>
    </source>
</evidence>
<protein>
    <recommendedName>
        <fullName evidence="6">Peptidase S1 domain-containing protein</fullName>
    </recommendedName>
</protein>
<keyword evidence="5" id="KW-0732">Signal</keyword>
<feature type="domain" description="Peptidase S1" evidence="6">
    <location>
        <begin position="37"/>
        <end position="257"/>
    </location>
</feature>
<keyword evidence="8" id="KW-1185">Reference proteome</keyword>
<evidence type="ECO:0000259" key="6">
    <source>
        <dbReference type="PROSITE" id="PS50240"/>
    </source>
</evidence>
<evidence type="ECO:0000313" key="8">
    <source>
        <dbReference type="Proteomes" id="UP000075884"/>
    </source>
</evidence>
<dbReference type="FunFam" id="2.40.10.10:FF:000068">
    <property type="entry name" value="transmembrane protease serine 2"/>
    <property type="match status" value="1"/>
</dbReference>